<sequence>MTFSKFLLLALLIVTGLVGWAYWTAISDPVVRFAEVEMLPPGSSQKQLRILLLSDIHVAGPDMSPQRLARIVRQANAQKPDAVLIAGDFVSDKQFATERFSVDEAVVPLRDLKSRFGTFAVLGNHDHWRNAAATRSALRRVGITVLDNSAARAGPMVIGGLDDAFTHHDDLSITLRAMASLGGEPVLLSHSPDPFPRVPAGVKLMLAGHTHCGQIRLPVVGAISYMSDYGDKYACGVVVEDGKTLVVGAGLGTSILPFRLGAAPDMWIIAVRKRSRSTSNRL</sequence>
<dbReference type="InterPro" id="IPR051158">
    <property type="entry name" value="Metallophosphoesterase_sf"/>
</dbReference>
<dbReference type="RefSeq" id="WP_145155083.1">
    <property type="nucleotide sequence ID" value="NZ_VNIM01000112.1"/>
</dbReference>
<evidence type="ECO:0000313" key="3">
    <source>
        <dbReference type="Proteomes" id="UP000318681"/>
    </source>
</evidence>
<dbReference type="AlphaFoldDB" id="A0A558QUG8"/>
<organism evidence="2 3">
    <name type="scientific">Alterirhizorhabdus solaris</name>
    <dbReference type="NCBI Taxonomy" id="2529389"/>
    <lineage>
        <taxon>Bacteria</taxon>
        <taxon>Pseudomonadati</taxon>
        <taxon>Pseudomonadota</taxon>
        <taxon>Alphaproteobacteria</taxon>
        <taxon>Sphingomonadales</taxon>
        <taxon>Rhizorhabdaceae</taxon>
        <taxon>Alterirhizorhabdus</taxon>
    </lineage>
</organism>
<feature type="domain" description="Calcineurin-like phosphoesterase" evidence="1">
    <location>
        <begin position="48"/>
        <end position="212"/>
    </location>
</feature>
<dbReference type="Proteomes" id="UP000318681">
    <property type="component" value="Unassembled WGS sequence"/>
</dbReference>
<dbReference type="EMBL" id="VNIM01000112">
    <property type="protein sequence ID" value="TVV70707.1"/>
    <property type="molecule type" value="Genomic_DNA"/>
</dbReference>
<dbReference type="OrthoDB" id="9780884at2"/>
<evidence type="ECO:0000313" key="2">
    <source>
        <dbReference type="EMBL" id="TVV70707.1"/>
    </source>
</evidence>
<dbReference type="InterPro" id="IPR029052">
    <property type="entry name" value="Metallo-depent_PP-like"/>
</dbReference>
<dbReference type="Pfam" id="PF00149">
    <property type="entry name" value="Metallophos"/>
    <property type="match status" value="1"/>
</dbReference>
<reference evidence="2 3" key="1">
    <citation type="submission" date="2019-07" db="EMBL/GenBank/DDBJ databases">
        <title>Sphingomonas solaris sp. nov., isolated from a solar panel from Boston, Massachusetts.</title>
        <authorList>
            <person name="Tanner K."/>
            <person name="Pascual J."/>
            <person name="Mancuso C."/>
            <person name="Pereto J."/>
            <person name="Khalil A."/>
            <person name="Vilanova C."/>
        </authorList>
    </citation>
    <scope>NUCLEOTIDE SEQUENCE [LARGE SCALE GENOMIC DNA]</scope>
    <source>
        <strain evidence="2 3">R4DWN</strain>
    </source>
</reference>
<dbReference type="PANTHER" id="PTHR31302:SF0">
    <property type="entry name" value="TRANSMEMBRANE PROTEIN WITH METALLOPHOSPHOESTERASE DOMAIN"/>
    <property type="match status" value="1"/>
</dbReference>
<name>A0A558QUG8_9SPHN</name>
<gene>
    <name evidence="2" type="ORF">FOY91_18495</name>
</gene>
<comment type="caution">
    <text evidence="2">The sequence shown here is derived from an EMBL/GenBank/DDBJ whole genome shotgun (WGS) entry which is preliminary data.</text>
</comment>
<keyword evidence="2" id="KW-0378">Hydrolase</keyword>
<dbReference type="PANTHER" id="PTHR31302">
    <property type="entry name" value="TRANSMEMBRANE PROTEIN WITH METALLOPHOSPHOESTERASE DOMAIN-RELATED"/>
    <property type="match status" value="1"/>
</dbReference>
<proteinExistence type="predicted"/>
<dbReference type="GO" id="GO:0016787">
    <property type="term" value="F:hydrolase activity"/>
    <property type="evidence" value="ECO:0007669"/>
    <property type="project" value="UniProtKB-KW"/>
</dbReference>
<dbReference type="InterPro" id="IPR004843">
    <property type="entry name" value="Calcineurin-like_PHP"/>
</dbReference>
<accession>A0A558QUG8</accession>
<keyword evidence="3" id="KW-1185">Reference proteome</keyword>
<dbReference type="SUPFAM" id="SSF56300">
    <property type="entry name" value="Metallo-dependent phosphatases"/>
    <property type="match status" value="1"/>
</dbReference>
<dbReference type="Gene3D" id="3.60.21.10">
    <property type="match status" value="1"/>
</dbReference>
<protein>
    <submittedName>
        <fullName evidence="2">Phosphohydrolase</fullName>
    </submittedName>
</protein>
<evidence type="ECO:0000259" key="1">
    <source>
        <dbReference type="Pfam" id="PF00149"/>
    </source>
</evidence>